<dbReference type="InterPro" id="IPR008254">
    <property type="entry name" value="Flavodoxin/NO_synth"/>
</dbReference>
<name>A0AA85BDF9_9TREM</name>
<dbReference type="GO" id="GO:0010181">
    <property type="term" value="F:FMN binding"/>
    <property type="evidence" value="ECO:0007669"/>
    <property type="project" value="InterPro"/>
</dbReference>
<evidence type="ECO:0000313" key="3">
    <source>
        <dbReference type="WBParaSite" id="SMTH1_48840.1"/>
    </source>
</evidence>
<evidence type="ECO:0000259" key="1">
    <source>
        <dbReference type="PROSITE" id="PS50902"/>
    </source>
</evidence>
<protein>
    <recommendedName>
        <fullName evidence="1">Flavodoxin-like domain-containing protein</fullName>
    </recommendedName>
</protein>
<dbReference type="WBParaSite" id="SMTH1_48840.1">
    <property type="protein sequence ID" value="SMTH1_48840.1"/>
    <property type="gene ID" value="SMTH1_48840"/>
</dbReference>
<dbReference type="SUPFAM" id="SSF52218">
    <property type="entry name" value="Flavoproteins"/>
    <property type="match status" value="1"/>
</dbReference>
<evidence type="ECO:0000313" key="2">
    <source>
        <dbReference type="Proteomes" id="UP000050791"/>
    </source>
</evidence>
<sequence>MLSQTNHSISYPTTTNDSITILYGSQTGNAQSLAELLALQSYRIFDQECVKSNL</sequence>
<dbReference type="Gene3D" id="3.40.50.360">
    <property type="match status" value="1"/>
</dbReference>
<dbReference type="Proteomes" id="UP000050791">
    <property type="component" value="Unassembled WGS sequence"/>
</dbReference>
<reference evidence="3" key="1">
    <citation type="submission" date="2023-11" db="UniProtKB">
        <authorList>
            <consortium name="WormBaseParasite"/>
        </authorList>
    </citation>
    <scope>IDENTIFICATION</scope>
</reference>
<accession>A0AA85BDF9</accession>
<dbReference type="InterPro" id="IPR029039">
    <property type="entry name" value="Flavoprotein-like_sf"/>
</dbReference>
<dbReference type="PROSITE" id="PS50902">
    <property type="entry name" value="FLAVODOXIN_LIKE"/>
    <property type="match status" value="1"/>
</dbReference>
<proteinExistence type="predicted"/>
<dbReference type="AlphaFoldDB" id="A0AA85BDF9"/>
<feature type="domain" description="Flavodoxin-like" evidence="1">
    <location>
        <begin position="19"/>
        <end position="54"/>
    </location>
</feature>
<organism evidence="2 3">
    <name type="scientific">Schistosoma mattheei</name>
    <dbReference type="NCBI Taxonomy" id="31246"/>
    <lineage>
        <taxon>Eukaryota</taxon>
        <taxon>Metazoa</taxon>
        <taxon>Spiralia</taxon>
        <taxon>Lophotrochozoa</taxon>
        <taxon>Platyhelminthes</taxon>
        <taxon>Trematoda</taxon>
        <taxon>Digenea</taxon>
        <taxon>Strigeidida</taxon>
        <taxon>Schistosomatoidea</taxon>
        <taxon>Schistosomatidae</taxon>
        <taxon>Schistosoma</taxon>
    </lineage>
</organism>